<evidence type="ECO:0000313" key="2">
    <source>
        <dbReference type="Proteomes" id="UP000641206"/>
    </source>
</evidence>
<dbReference type="EMBL" id="BMLW01000007">
    <property type="protein sequence ID" value="GGP11689.1"/>
    <property type="molecule type" value="Genomic_DNA"/>
</dbReference>
<comment type="caution">
    <text evidence="1">The sequence shown here is derived from an EMBL/GenBank/DDBJ whole genome shotgun (WGS) entry which is preliminary data.</text>
</comment>
<dbReference type="InterPro" id="IPR011990">
    <property type="entry name" value="TPR-like_helical_dom_sf"/>
</dbReference>
<dbReference type="Gene3D" id="3.10.450.50">
    <property type="match status" value="1"/>
</dbReference>
<evidence type="ECO:0000313" key="1">
    <source>
        <dbReference type="EMBL" id="GGP11689.1"/>
    </source>
</evidence>
<dbReference type="Pfam" id="PF02810">
    <property type="entry name" value="SEC-C"/>
    <property type="match status" value="1"/>
</dbReference>
<sequence>MKIGRNDPCLCGSGKKYKKCCMDKIENNQSNTVTLPDRFWQLEDVEELDTNIILSNLNRYGVLITEEIFIKELKTVMSAEELVQQWIERYRLNTSDRMIDFTFLAVKVLAKRLAPEHLLLERIDDWIEEGYEHDKGYFDEEEAAIWLKAWDYLLRWAKRKGVSSVSELDQFARQSMNNVFSNWIPELDMALANASIHDKVYAKARNAFADEFLERFPDSDTSIIDIAIVAKGEALFRLGEIEQTERVFKSYIEKQPKNTWIYIHWADLYNPKLRSRAENREKAIGLYQQAIACADNKADLEIAEERLGELIELEH</sequence>
<dbReference type="SUPFAM" id="SSF103642">
    <property type="entry name" value="Sec-C motif"/>
    <property type="match status" value="1"/>
</dbReference>
<protein>
    <recommendedName>
        <fullName evidence="3">Tetratricopeptide repeat protein</fullName>
    </recommendedName>
</protein>
<name>A0ABQ2NVR5_9BACI</name>
<dbReference type="SUPFAM" id="SSF48452">
    <property type="entry name" value="TPR-like"/>
    <property type="match status" value="1"/>
</dbReference>
<proteinExistence type="predicted"/>
<dbReference type="RefSeq" id="WP_204799035.1">
    <property type="nucleotide sequence ID" value="NZ_BMLW01000007.1"/>
</dbReference>
<dbReference type="Proteomes" id="UP000641206">
    <property type="component" value="Unassembled WGS sequence"/>
</dbReference>
<organism evidence="1 2">
    <name type="scientific">Oceanobacillus neutriphilus</name>
    <dbReference type="NCBI Taxonomy" id="531815"/>
    <lineage>
        <taxon>Bacteria</taxon>
        <taxon>Bacillati</taxon>
        <taxon>Bacillota</taxon>
        <taxon>Bacilli</taxon>
        <taxon>Bacillales</taxon>
        <taxon>Bacillaceae</taxon>
        <taxon>Oceanobacillus</taxon>
    </lineage>
</organism>
<gene>
    <name evidence="1" type="ORF">GCM10011346_24690</name>
</gene>
<keyword evidence="2" id="KW-1185">Reference proteome</keyword>
<evidence type="ECO:0008006" key="3">
    <source>
        <dbReference type="Google" id="ProtNLM"/>
    </source>
</evidence>
<dbReference type="Gene3D" id="1.25.40.10">
    <property type="entry name" value="Tetratricopeptide repeat domain"/>
    <property type="match status" value="1"/>
</dbReference>
<reference evidence="2" key="1">
    <citation type="journal article" date="2019" name="Int. J. Syst. Evol. Microbiol.">
        <title>The Global Catalogue of Microorganisms (GCM) 10K type strain sequencing project: providing services to taxonomists for standard genome sequencing and annotation.</title>
        <authorList>
            <consortium name="The Broad Institute Genomics Platform"/>
            <consortium name="The Broad Institute Genome Sequencing Center for Infectious Disease"/>
            <person name="Wu L."/>
            <person name="Ma J."/>
        </authorList>
    </citation>
    <scope>NUCLEOTIDE SEQUENCE [LARGE SCALE GENOMIC DNA]</scope>
    <source>
        <strain evidence="2">CGMCC 1.7693</strain>
    </source>
</reference>
<dbReference type="InterPro" id="IPR004027">
    <property type="entry name" value="SEC_C_motif"/>
</dbReference>
<accession>A0ABQ2NVR5</accession>